<feature type="region of interest" description="Disordered" evidence="2">
    <location>
        <begin position="1"/>
        <end position="32"/>
    </location>
</feature>
<gene>
    <name evidence="3" type="ORF">V5O48_015133</name>
</gene>
<dbReference type="Pfam" id="PF14027">
    <property type="entry name" value="Questin_oxidase"/>
    <property type="match status" value="1"/>
</dbReference>
<dbReference type="PANTHER" id="PTHR35870:SF1">
    <property type="entry name" value="PROTEIN, PUTATIVE (AFU_ORTHOLOGUE AFUA_5G03330)-RELATED"/>
    <property type="match status" value="1"/>
</dbReference>
<dbReference type="EMBL" id="JBAHYK010001746">
    <property type="protein sequence ID" value="KAL0566868.1"/>
    <property type="molecule type" value="Genomic_DNA"/>
</dbReference>
<comment type="caution">
    <text evidence="3">The sequence shown here is derived from an EMBL/GenBank/DDBJ whole genome shotgun (WGS) entry which is preliminary data.</text>
</comment>
<dbReference type="Proteomes" id="UP001465976">
    <property type="component" value="Unassembled WGS sequence"/>
</dbReference>
<dbReference type="InterPro" id="IPR025337">
    <property type="entry name" value="Questin_oxidase-like"/>
</dbReference>
<accession>A0ABR3EVE8</accession>
<protein>
    <submittedName>
        <fullName evidence="3">Uncharacterized protein</fullName>
    </submittedName>
</protein>
<name>A0ABR3EVE8_9AGAR</name>
<evidence type="ECO:0000256" key="1">
    <source>
        <dbReference type="ARBA" id="ARBA00023002"/>
    </source>
</evidence>
<keyword evidence="4" id="KW-1185">Reference proteome</keyword>
<dbReference type="PANTHER" id="PTHR35870">
    <property type="entry name" value="PROTEIN, PUTATIVE (AFU_ORTHOLOGUE AFUA_5G03330)-RELATED"/>
    <property type="match status" value="1"/>
</dbReference>
<evidence type="ECO:0000313" key="4">
    <source>
        <dbReference type="Proteomes" id="UP001465976"/>
    </source>
</evidence>
<reference evidence="3 4" key="1">
    <citation type="submission" date="2024-02" db="EMBL/GenBank/DDBJ databases">
        <title>A draft genome for the cacao thread blight pathogen Marasmius crinis-equi.</title>
        <authorList>
            <person name="Cohen S.P."/>
            <person name="Baruah I.K."/>
            <person name="Amoako-Attah I."/>
            <person name="Bukari Y."/>
            <person name="Meinhardt L.W."/>
            <person name="Bailey B.A."/>
        </authorList>
    </citation>
    <scope>NUCLEOTIDE SEQUENCE [LARGE SCALE GENOMIC DNA]</scope>
    <source>
        <strain evidence="3 4">GH-76</strain>
    </source>
</reference>
<keyword evidence="1" id="KW-0560">Oxidoreductase</keyword>
<proteinExistence type="predicted"/>
<evidence type="ECO:0000256" key="2">
    <source>
        <dbReference type="SAM" id="MobiDB-lite"/>
    </source>
</evidence>
<sequence>MTSAQNTFDLWPAPSAPPSPLSPNRLPGATPESTKKLRELLKVNHADWHTFYDEVGRHNHISHHLLALWSMGASSDTLQAAYDLHSSLQAPKGDLKEPITKDNFLDHLGDRAYYKSYVDFFTNVVREKGGIGALEEFVFSDKASLPSATEDGKISEMLDRFHGGLLHPTIHVGYGAEFGLPGLAQAALNPATSHYLVPKMIFESDSDRKGLHALTILARVGKDDRFALKSLRDASPELGEAVPQYAVDWLPELHPSLELAQEKVRELEWASTVMYAIPGFKAGEEFNADFIGMHLVTSSLFLSSLVHALSPRSRALLLRTHLAQCLAVWARLGRPALDIAGFFAADTAHPNTLNTSLTPPSPAKFALPTPSSPVAVNPNPWFFILRQALVHPDDHVSKFVRTVYHYATKYGITPTGTFADTELEGADKLDGSLFVRAAGLSMNRLAREVEELPPHMTFWDRRTLRSEVKQDVY</sequence>
<evidence type="ECO:0000313" key="3">
    <source>
        <dbReference type="EMBL" id="KAL0566868.1"/>
    </source>
</evidence>
<organism evidence="3 4">
    <name type="scientific">Marasmius crinis-equi</name>
    <dbReference type="NCBI Taxonomy" id="585013"/>
    <lineage>
        <taxon>Eukaryota</taxon>
        <taxon>Fungi</taxon>
        <taxon>Dikarya</taxon>
        <taxon>Basidiomycota</taxon>
        <taxon>Agaricomycotina</taxon>
        <taxon>Agaricomycetes</taxon>
        <taxon>Agaricomycetidae</taxon>
        <taxon>Agaricales</taxon>
        <taxon>Marasmiineae</taxon>
        <taxon>Marasmiaceae</taxon>
        <taxon>Marasmius</taxon>
    </lineage>
</organism>